<dbReference type="EMBL" id="JAHLUH010000001">
    <property type="protein sequence ID" value="KAG7730596.1"/>
    <property type="molecule type" value="Genomic_DNA"/>
</dbReference>
<feature type="region of interest" description="Disordered" evidence="1">
    <location>
        <begin position="1"/>
        <end position="46"/>
    </location>
</feature>
<gene>
    <name evidence="3" type="ORF">KL933_000391</name>
</gene>
<reference evidence="3" key="1">
    <citation type="journal article" date="2021" name="G3 (Bethesda)">
        <title>Genomic diversity, chromosomal rearrangements, and interspecies hybridization in the ogataea polymorpha species complex.</title>
        <authorList>
            <person name="Hanson S.J."/>
            <person name="Cinneide E.O."/>
            <person name="Salzberg L.I."/>
            <person name="Wolfe K.H."/>
            <person name="McGowan J."/>
            <person name="Fitzpatrick D.A."/>
            <person name="Matlin K."/>
        </authorList>
    </citation>
    <scope>NUCLEOTIDE SEQUENCE</scope>
    <source>
        <strain evidence="3">83-405-1</strain>
    </source>
</reference>
<protein>
    <submittedName>
        <fullName evidence="3">Uncharacterized protein</fullName>
    </submittedName>
</protein>
<keyword evidence="2" id="KW-0812">Transmembrane</keyword>
<keyword evidence="2" id="KW-1133">Transmembrane helix</keyword>
<evidence type="ECO:0000256" key="1">
    <source>
        <dbReference type="SAM" id="MobiDB-lite"/>
    </source>
</evidence>
<evidence type="ECO:0000313" key="3">
    <source>
        <dbReference type="EMBL" id="KAG7730596.1"/>
    </source>
</evidence>
<accession>A0AAN6I2J6</accession>
<feature type="transmembrane region" description="Helical" evidence="2">
    <location>
        <begin position="144"/>
        <end position="163"/>
    </location>
</feature>
<evidence type="ECO:0000313" key="4">
    <source>
        <dbReference type="Proteomes" id="UP000738402"/>
    </source>
</evidence>
<dbReference type="Proteomes" id="UP000738402">
    <property type="component" value="Unassembled WGS sequence"/>
</dbReference>
<feature type="compositionally biased region" description="Basic and acidic residues" evidence="1">
    <location>
        <begin position="1"/>
        <end position="14"/>
    </location>
</feature>
<proteinExistence type="predicted"/>
<name>A0AAN6I2J6_9ASCO</name>
<evidence type="ECO:0000256" key="2">
    <source>
        <dbReference type="SAM" id="Phobius"/>
    </source>
</evidence>
<organism evidence="3 4">
    <name type="scientific">Ogataea haglerorum</name>
    <dbReference type="NCBI Taxonomy" id="1937702"/>
    <lineage>
        <taxon>Eukaryota</taxon>
        <taxon>Fungi</taxon>
        <taxon>Dikarya</taxon>
        <taxon>Ascomycota</taxon>
        <taxon>Saccharomycotina</taxon>
        <taxon>Pichiomycetes</taxon>
        <taxon>Pichiales</taxon>
        <taxon>Pichiaceae</taxon>
        <taxon>Ogataea</taxon>
    </lineage>
</organism>
<comment type="caution">
    <text evidence="3">The sequence shown here is derived from an EMBL/GenBank/DDBJ whole genome shotgun (WGS) entry which is preliminary data.</text>
</comment>
<keyword evidence="2" id="KW-0472">Membrane</keyword>
<dbReference type="AlphaFoldDB" id="A0AAN6I2J6"/>
<sequence length="165" mass="18182">MNANEVRNKIEPKVHSNANLRGLSDNKGSRTRQRPATTKTPAAPRRRAELCPTKKTCRKYILEAFIFGGHSPILSIYSSPHDGQIYQTFRGPSAPRSANLPVHGHCSWGDDVVLDAVPGQARLETLGRAARALVGKSYHSRNTVFIICLARIIAVLTAYLSHIDQ</sequence>